<dbReference type="PROSITE" id="PS50893">
    <property type="entry name" value="ABC_TRANSPORTER_2"/>
    <property type="match status" value="1"/>
</dbReference>
<dbReference type="InterPro" id="IPR017871">
    <property type="entry name" value="ABC_transporter-like_CS"/>
</dbReference>
<dbReference type="GO" id="GO:0005524">
    <property type="term" value="F:ATP binding"/>
    <property type="evidence" value="ECO:0007669"/>
    <property type="project" value="UniProtKB-KW"/>
</dbReference>
<reference evidence="6 7" key="1">
    <citation type="submission" date="2009-02" db="EMBL/GenBank/DDBJ databases">
        <title>Sequencing of the draft genome and assembly of Dethiobacter alkaliphilus AHT 1.</title>
        <authorList>
            <consortium name="US DOE Joint Genome Institute (JGI-PGF)"/>
            <person name="Lucas S."/>
            <person name="Copeland A."/>
            <person name="Lapidus A."/>
            <person name="Glavina del Rio T."/>
            <person name="Dalin E."/>
            <person name="Tice H."/>
            <person name="Bruce D."/>
            <person name="Goodwin L."/>
            <person name="Pitluck S."/>
            <person name="Larimer F."/>
            <person name="Land M.L."/>
            <person name="Hauser L."/>
            <person name="Muyzer G."/>
        </authorList>
    </citation>
    <scope>NUCLEOTIDE SEQUENCE [LARGE SCALE GENOMIC DNA]</scope>
    <source>
        <strain evidence="6 7">AHT 1</strain>
    </source>
</reference>
<dbReference type="STRING" id="555088.DealDRAFT_1913"/>
<dbReference type="Gene3D" id="3.40.50.300">
    <property type="entry name" value="P-loop containing nucleotide triphosphate hydrolases"/>
    <property type="match status" value="1"/>
</dbReference>
<evidence type="ECO:0000256" key="4">
    <source>
        <dbReference type="ARBA" id="ARBA00022840"/>
    </source>
</evidence>
<keyword evidence="7" id="KW-1185">Reference proteome</keyword>
<dbReference type="GO" id="GO:0016887">
    <property type="term" value="F:ATP hydrolysis activity"/>
    <property type="evidence" value="ECO:0007669"/>
    <property type="project" value="InterPro"/>
</dbReference>
<name>C0GHF4_DETAL</name>
<dbReference type="InterPro" id="IPR003593">
    <property type="entry name" value="AAA+_ATPase"/>
</dbReference>
<evidence type="ECO:0000259" key="5">
    <source>
        <dbReference type="PROSITE" id="PS50893"/>
    </source>
</evidence>
<dbReference type="PANTHER" id="PTHR42711:SF5">
    <property type="entry name" value="ABC TRANSPORTER ATP-BINDING PROTEIN NATA"/>
    <property type="match status" value="1"/>
</dbReference>
<dbReference type="SUPFAM" id="SSF52540">
    <property type="entry name" value="P-loop containing nucleoside triphosphate hydrolases"/>
    <property type="match status" value="1"/>
</dbReference>
<keyword evidence="2" id="KW-0813">Transport</keyword>
<dbReference type="InterPro" id="IPR027417">
    <property type="entry name" value="P-loop_NTPase"/>
</dbReference>
<feature type="domain" description="ABC transporter" evidence="5">
    <location>
        <begin position="6"/>
        <end position="236"/>
    </location>
</feature>
<evidence type="ECO:0000256" key="3">
    <source>
        <dbReference type="ARBA" id="ARBA00022741"/>
    </source>
</evidence>
<dbReference type="AlphaFoldDB" id="C0GHF4"/>
<proteinExistence type="inferred from homology"/>
<evidence type="ECO:0000313" key="7">
    <source>
        <dbReference type="Proteomes" id="UP000006443"/>
    </source>
</evidence>
<dbReference type="Pfam" id="PF00005">
    <property type="entry name" value="ABC_tran"/>
    <property type="match status" value="1"/>
</dbReference>
<dbReference type="EMBL" id="ACJM01000009">
    <property type="protein sequence ID" value="EEG77160.1"/>
    <property type="molecule type" value="Genomic_DNA"/>
</dbReference>
<comment type="caution">
    <text evidence="6">The sequence shown here is derived from an EMBL/GenBank/DDBJ whole genome shotgun (WGS) entry which is preliminary data.</text>
</comment>
<gene>
    <name evidence="6" type="ORF">DealDRAFT_1913</name>
</gene>
<dbReference type="PANTHER" id="PTHR42711">
    <property type="entry name" value="ABC TRANSPORTER ATP-BINDING PROTEIN"/>
    <property type="match status" value="1"/>
</dbReference>
<protein>
    <submittedName>
        <fullName evidence="6">ABC transporter related protein</fullName>
    </submittedName>
</protein>
<dbReference type="OrthoDB" id="1805624at2"/>
<keyword evidence="4" id="KW-0067">ATP-binding</keyword>
<keyword evidence="3" id="KW-0547">Nucleotide-binding</keyword>
<sequence length="310" mass="34177">MVANAVEAKQLQKYYGSLRAVDNIDFVISQGEYFGILGPNGAGKTTTVAMIYCFLPVDGGSLHVLNHNVEVDAREIKGKLGVVPQENNLDLELSVLENLIVYASYFGISRDKALPTALEQLKFFGLLAKKDVDVESLSGGMKRRLTIARAMMNKPEILILDEPTTGLDPEARHHIWQHLKSLKKNGLTLILTTHYLEEASQLCDRLIVMDGGKILEEGIPAELVNKHIGEQVIEAGLSPGLHTKLLALADEQIRGFMSIGETLYLHPKAEPETLLEVIKEFPAVETLVQRPANLEDVFLKLTGRRFGGGE</sequence>
<dbReference type="InterPro" id="IPR050763">
    <property type="entry name" value="ABC_transporter_ATP-binding"/>
</dbReference>
<dbReference type="PROSITE" id="PS00211">
    <property type="entry name" value="ABC_TRANSPORTER_1"/>
    <property type="match status" value="1"/>
</dbReference>
<evidence type="ECO:0000256" key="1">
    <source>
        <dbReference type="ARBA" id="ARBA00005417"/>
    </source>
</evidence>
<evidence type="ECO:0000256" key="2">
    <source>
        <dbReference type="ARBA" id="ARBA00022448"/>
    </source>
</evidence>
<comment type="similarity">
    <text evidence="1">Belongs to the ABC transporter superfamily.</text>
</comment>
<dbReference type="Proteomes" id="UP000006443">
    <property type="component" value="Unassembled WGS sequence"/>
</dbReference>
<dbReference type="eggNOG" id="COG1131">
    <property type="taxonomic scope" value="Bacteria"/>
</dbReference>
<organism evidence="6 7">
    <name type="scientific">Dethiobacter alkaliphilus AHT 1</name>
    <dbReference type="NCBI Taxonomy" id="555088"/>
    <lineage>
        <taxon>Bacteria</taxon>
        <taxon>Bacillati</taxon>
        <taxon>Bacillota</taxon>
        <taxon>Dethiobacteria</taxon>
        <taxon>Dethiobacterales</taxon>
        <taxon>Dethiobacteraceae</taxon>
        <taxon>Dethiobacter</taxon>
    </lineage>
</organism>
<dbReference type="SMART" id="SM00382">
    <property type="entry name" value="AAA"/>
    <property type="match status" value="1"/>
</dbReference>
<dbReference type="RefSeq" id="WP_008516921.1">
    <property type="nucleotide sequence ID" value="NZ_ACJM01000009.1"/>
</dbReference>
<evidence type="ECO:0000313" key="6">
    <source>
        <dbReference type="EMBL" id="EEG77160.1"/>
    </source>
</evidence>
<accession>C0GHF4</accession>
<dbReference type="InterPro" id="IPR003439">
    <property type="entry name" value="ABC_transporter-like_ATP-bd"/>
</dbReference>